<protein>
    <submittedName>
        <fullName evidence="3">Uncharacterized protein</fullName>
    </submittedName>
</protein>
<comment type="caution">
    <text evidence="3">The sequence shown here is derived from an EMBL/GenBank/DDBJ whole genome shotgun (WGS) entry which is preliminary data.</text>
</comment>
<gene>
    <name evidence="3" type="ORF">JW984_12060</name>
</gene>
<keyword evidence="1" id="KW-0175">Coiled coil</keyword>
<evidence type="ECO:0000256" key="1">
    <source>
        <dbReference type="SAM" id="Coils"/>
    </source>
</evidence>
<dbReference type="AlphaFoldDB" id="A0A9D8KG12"/>
<reference evidence="3" key="2">
    <citation type="submission" date="2021-01" db="EMBL/GenBank/DDBJ databases">
        <authorList>
            <person name="Hahn C.R."/>
            <person name="Youssef N.H."/>
            <person name="Elshahed M."/>
        </authorList>
    </citation>
    <scope>NUCLEOTIDE SEQUENCE</scope>
    <source>
        <strain evidence="3">Zod_Metabat.24</strain>
    </source>
</reference>
<proteinExistence type="predicted"/>
<feature type="region of interest" description="Disordered" evidence="2">
    <location>
        <begin position="183"/>
        <end position="208"/>
    </location>
</feature>
<feature type="compositionally biased region" description="Acidic residues" evidence="2">
    <location>
        <begin position="183"/>
        <end position="193"/>
    </location>
</feature>
<evidence type="ECO:0000313" key="4">
    <source>
        <dbReference type="Proteomes" id="UP000809273"/>
    </source>
</evidence>
<organism evidence="3 4">
    <name type="scientific">Candidatus Zymogenus saltonus</name>
    <dbReference type="NCBI Taxonomy" id="2844893"/>
    <lineage>
        <taxon>Bacteria</taxon>
        <taxon>Deltaproteobacteria</taxon>
        <taxon>Candidatus Zymogenia</taxon>
        <taxon>Candidatus Zymogeniales</taxon>
        <taxon>Candidatus Zymogenaceae</taxon>
        <taxon>Candidatus Zymogenus</taxon>
    </lineage>
</organism>
<reference evidence="3" key="1">
    <citation type="journal article" date="2021" name="Environ. Microbiol.">
        <title>Genomic characterization of three novel Desulfobacterota classes expand the metabolic and phylogenetic diversity of the phylum.</title>
        <authorList>
            <person name="Murphy C.L."/>
            <person name="Biggerstaff J."/>
            <person name="Eichhorn A."/>
            <person name="Ewing E."/>
            <person name="Shahan R."/>
            <person name="Soriano D."/>
            <person name="Stewart S."/>
            <person name="VanMol K."/>
            <person name="Walker R."/>
            <person name="Walters P."/>
            <person name="Elshahed M.S."/>
            <person name="Youssef N.H."/>
        </authorList>
    </citation>
    <scope>NUCLEOTIDE SEQUENCE</scope>
    <source>
        <strain evidence="3">Zod_Metabat.24</strain>
    </source>
</reference>
<feature type="coiled-coil region" evidence="1">
    <location>
        <begin position="142"/>
        <end position="183"/>
    </location>
</feature>
<dbReference type="EMBL" id="JAFGIX010000060">
    <property type="protein sequence ID" value="MBN1573922.1"/>
    <property type="molecule type" value="Genomic_DNA"/>
</dbReference>
<name>A0A9D8KG12_9DELT</name>
<sequence>MTKGAISGKLLRKISLVVMFTLNPKIERLDLKSSEIVAVVSSGNRPFVAVSGPAQEADAYIISAKEGKGRYVYVCLHMVMEDKRLFFTSDECPTTESKIHQVETDAVNFIEDMGFMIVKKNMLDERAGALRENFIRRLVPFAENLKDIRKREEREKEEKRTKIVKVEDEEEEYEEVLEEVYEEVPVEEEDDSDRIESSGGARGEEEVKYESLDDIMVDDSSDLEVKSSGVVRGIVDKPKREGVKAEIKIEADSKRIAEAEDKVSIVVESAVKNIPDISASKIRTDDDKVVRERVARKTESEFFVEEDQKDLVKLLISL</sequence>
<evidence type="ECO:0000313" key="3">
    <source>
        <dbReference type="EMBL" id="MBN1573922.1"/>
    </source>
</evidence>
<accession>A0A9D8KG12</accession>
<dbReference type="Proteomes" id="UP000809273">
    <property type="component" value="Unassembled WGS sequence"/>
</dbReference>
<evidence type="ECO:0000256" key="2">
    <source>
        <dbReference type="SAM" id="MobiDB-lite"/>
    </source>
</evidence>